<name>A0ABT8CUE0_9FLAO</name>
<dbReference type="RefSeq" id="WP_290364005.1">
    <property type="nucleotide sequence ID" value="NZ_JAUFQU010000001.1"/>
</dbReference>
<dbReference type="SUPFAM" id="SSF47090">
    <property type="entry name" value="PGBD-like"/>
    <property type="match status" value="1"/>
</dbReference>
<protein>
    <submittedName>
        <fullName evidence="9">L,D-transpeptidase family protein</fullName>
    </submittedName>
</protein>
<organism evidence="9 10">
    <name type="scientific">Paenimyroides ceti</name>
    <dbReference type="NCBI Taxonomy" id="395087"/>
    <lineage>
        <taxon>Bacteria</taxon>
        <taxon>Pseudomonadati</taxon>
        <taxon>Bacteroidota</taxon>
        <taxon>Flavobacteriia</taxon>
        <taxon>Flavobacteriales</taxon>
        <taxon>Flavobacteriaceae</taxon>
        <taxon>Paenimyroides</taxon>
    </lineage>
</organism>
<evidence type="ECO:0000313" key="9">
    <source>
        <dbReference type="EMBL" id="MDN3708123.1"/>
    </source>
</evidence>
<reference evidence="10" key="1">
    <citation type="journal article" date="2019" name="Int. J. Syst. Evol. Microbiol.">
        <title>The Global Catalogue of Microorganisms (GCM) 10K type strain sequencing project: providing services to taxonomists for standard genome sequencing and annotation.</title>
        <authorList>
            <consortium name="The Broad Institute Genomics Platform"/>
            <consortium name="The Broad Institute Genome Sequencing Center for Infectious Disease"/>
            <person name="Wu L."/>
            <person name="Ma J."/>
        </authorList>
    </citation>
    <scope>NUCLEOTIDE SEQUENCE [LARGE SCALE GENOMIC DNA]</scope>
    <source>
        <strain evidence="10">CECT 7184</strain>
    </source>
</reference>
<dbReference type="InterPro" id="IPR005490">
    <property type="entry name" value="LD_TPept_cat_dom"/>
</dbReference>
<evidence type="ECO:0000256" key="2">
    <source>
        <dbReference type="ARBA" id="ARBA00005992"/>
    </source>
</evidence>
<dbReference type="InterPro" id="IPR036366">
    <property type="entry name" value="PGBDSf"/>
</dbReference>
<keyword evidence="3" id="KW-0808">Transferase</keyword>
<dbReference type="PROSITE" id="PS51257">
    <property type="entry name" value="PROKAR_LIPOPROTEIN"/>
    <property type="match status" value="1"/>
</dbReference>
<feature type="active site" description="Proton donor/acceptor" evidence="7">
    <location>
        <position position="409"/>
    </location>
</feature>
<dbReference type="EMBL" id="JAUFQU010000001">
    <property type="protein sequence ID" value="MDN3708123.1"/>
    <property type="molecule type" value="Genomic_DNA"/>
</dbReference>
<comment type="pathway">
    <text evidence="1 7">Cell wall biogenesis; peptidoglycan biosynthesis.</text>
</comment>
<evidence type="ECO:0000256" key="7">
    <source>
        <dbReference type="PROSITE-ProRule" id="PRU01373"/>
    </source>
</evidence>
<keyword evidence="4 7" id="KW-0133">Cell shape</keyword>
<dbReference type="CDD" id="cd16913">
    <property type="entry name" value="YkuD_like"/>
    <property type="match status" value="1"/>
</dbReference>
<dbReference type="PANTHER" id="PTHR41533">
    <property type="entry name" value="L,D-TRANSPEPTIDASE HI_1667-RELATED"/>
    <property type="match status" value="1"/>
</dbReference>
<evidence type="ECO:0000256" key="4">
    <source>
        <dbReference type="ARBA" id="ARBA00022960"/>
    </source>
</evidence>
<dbReference type="SUPFAM" id="SSF141523">
    <property type="entry name" value="L,D-transpeptidase catalytic domain-like"/>
    <property type="match status" value="1"/>
</dbReference>
<dbReference type="PANTHER" id="PTHR41533:SF2">
    <property type="entry name" value="BLR7131 PROTEIN"/>
    <property type="match status" value="1"/>
</dbReference>
<dbReference type="InterPro" id="IPR052905">
    <property type="entry name" value="LD-transpeptidase_YkuD-like"/>
</dbReference>
<dbReference type="Pfam" id="PF01471">
    <property type="entry name" value="PG_binding_1"/>
    <property type="match status" value="1"/>
</dbReference>
<accession>A0ABT8CUE0</accession>
<comment type="caution">
    <text evidence="9">The sequence shown here is derived from an EMBL/GenBank/DDBJ whole genome shotgun (WGS) entry which is preliminary data.</text>
</comment>
<dbReference type="Pfam" id="PF20142">
    <property type="entry name" value="Scaffold"/>
    <property type="match status" value="1"/>
</dbReference>
<feature type="domain" description="L,D-TPase catalytic" evidence="8">
    <location>
        <begin position="281"/>
        <end position="457"/>
    </location>
</feature>
<dbReference type="InterPro" id="IPR036365">
    <property type="entry name" value="PGBD-like_sf"/>
</dbReference>
<evidence type="ECO:0000256" key="3">
    <source>
        <dbReference type="ARBA" id="ARBA00022679"/>
    </source>
</evidence>
<evidence type="ECO:0000259" key="8">
    <source>
        <dbReference type="PROSITE" id="PS52029"/>
    </source>
</evidence>
<evidence type="ECO:0000313" key="10">
    <source>
        <dbReference type="Proteomes" id="UP001242368"/>
    </source>
</evidence>
<dbReference type="InterPro" id="IPR045380">
    <property type="entry name" value="LD_TPept_scaffold_dom"/>
</dbReference>
<dbReference type="Proteomes" id="UP001242368">
    <property type="component" value="Unassembled WGS sequence"/>
</dbReference>
<keyword evidence="6 7" id="KW-0961">Cell wall biogenesis/degradation</keyword>
<evidence type="ECO:0000256" key="1">
    <source>
        <dbReference type="ARBA" id="ARBA00004752"/>
    </source>
</evidence>
<proteinExistence type="inferred from homology"/>
<evidence type="ECO:0000256" key="5">
    <source>
        <dbReference type="ARBA" id="ARBA00022984"/>
    </source>
</evidence>
<keyword evidence="10" id="KW-1185">Reference proteome</keyword>
<dbReference type="Gene3D" id="1.10.101.10">
    <property type="entry name" value="PGBD-like superfamily/PGBD"/>
    <property type="match status" value="1"/>
</dbReference>
<sequence length="508" mass="58931">MKNTCILLLLLTIISCNRDKKEKINTVAEPQSVKIDSGSLLFESRSTVAFYKSNGYKTVWIKENNRKALIDLLLNADKHVLNPSSYALKKLIFADRDYTTMPYKERVKADALFTKNFLKFAKDLSHGRVNPKKYYGDWEPILREINFNSLLTQAIYEENFEKAVERLLPKNEYYKGLKESYFVYYNKEKDTLLDLSAAQTAKIKKKLFYLDDLKSRNFSSEWDDESTEALKNFQRRHGISVTGNITPQTLRELNVSLQDRIEQLVVNLERSKWIPDDLGENYVLVNLPEYKLFYYSKGTLVETHDVIIGKDSRRTPVLSSSFSNLVINPTWTVPPTILKNDLVPQASTNRSYFANHRMTIYNSKGQLVDPENWNPENAKNYRYVQNTGNLNALGLIKFDFPNKHMVYLHDTNNKSLFDRSDRALSSGCVRVKNPFGLAEKILEAEQSAYTRAKLDTLVSRKSTKYIALKKKVNVHQLYWTAWKNDQGVQFRNDVYNLDKGLYKKLSKS</sequence>
<dbReference type="Pfam" id="PF03734">
    <property type="entry name" value="YkuD"/>
    <property type="match status" value="1"/>
</dbReference>
<dbReference type="PROSITE" id="PS52029">
    <property type="entry name" value="LD_TPASE"/>
    <property type="match status" value="1"/>
</dbReference>
<gene>
    <name evidence="9" type="ORF">QW060_13510</name>
</gene>
<dbReference type="InterPro" id="IPR002477">
    <property type="entry name" value="Peptidoglycan-bd-like"/>
</dbReference>
<keyword evidence="5 7" id="KW-0573">Peptidoglycan synthesis</keyword>
<dbReference type="Gene3D" id="2.40.440.10">
    <property type="entry name" value="L,D-transpeptidase catalytic domain-like"/>
    <property type="match status" value="1"/>
</dbReference>
<comment type="similarity">
    <text evidence="2">Belongs to the YkuD family.</text>
</comment>
<feature type="active site" description="Nucleophile" evidence="7">
    <location>
        <position position="428"/>
    </location>
</feature>
<dbReference type="InterPro" id="IPR038063">
    <property type="entry name" value="Transpep_catalytic_dom"/>
</dbReference>
<evidence type="ECO:0000256" key="6">
    <source>
        <dbReference type="ARBA" id="ARBA00023316"/>
    </source>
</evidence>